<keyword evidence="6 7" id="KW-0472">Membrane</keyword>
<gene>
    <name evidence="8" type="ORF">AMD02_04240</name>
</gene>
<evidence type="ECO:0008006" key="9">
    <source>
        <dbReference type="Google" id="ProtNLM"/>
    </source>
</evidence>
<dbReference type="PANTHER" id="PTHR40043:SF1">
    <property type="entry name" value="UPF0719 INNER MEMBRANE PROTEIN YJFL"/>
    <property type="match status" value="1"/>
</dbReference>
<name>A0A0M0KIA3_ALKHA</name>
<evidence type="ECO:0000256" key="6">
    <source>
        <dbReference type="ARBA" id="ARBA00023136"/>
    </source>
</evidence>
<evidence type="ECO:0000256" key="3">
    <source>
        <dbReference type="ARBA" id="ARBA00022475"/>
    </source>
</evidence>
<keyword evidence="4 7" id="KW-0812">Transmembrane</keyword>
<dbReference type="PATRIC" id="fig|136160.3.peg.1109"/>
<comment type="similarity">
    <text evidence="2">Belongs to the UPF0719 family.</text>
</comment>
<evidence type="ECO:0000256" key="5">
    <source>
        <dbReference type="ARBA" id="ARBA00022989"/>
    </source>
</evidence>
<dbReference type="EMBL" id="LILD01000001">
    <property type="protein sequence ID" value="KOO38158.1"/>
    <property type="molecule type" value="Genomic_DNA"/>
</dbReference>
<feature type="transmembrane region" description="Helical" evidence="7">
    <location>
        <begin position="115"/>
        <end position="134"/>
    </location>
</feature>
<keyword evidence="5 7" id="KW-1133">Transmembrane helix</keyword>
<dbReference type="AlphaFoldDB" id="A0A0M0KIA3"/>
<accession>A0A4Y7X2H7</accession>
<evidence type="ECO:0000313" key="8">
    <source>
        <dbReference type="EMBL" id="KOO38158.1"/>
    </source>
</evidence>
<sequence>MEGLFEHEIVRVAGAYSVAVLALIVFLAIFESVTKYKNWEEIKRGNVAVAMATGGKIFGVANIFRHSIEQADTLLVMLSWGTVGFLLLLLGYFMFEFLTPSFKVDEEIKNGNKAVGFIAMVLSVGLSYVIGASLG</sequence>
<dbReference type="Pfam" id="PF03994">
    <property type="entry name" value="DUF350"/>
    <property type="match status" value="1"/>
</dbReference>
<evidence type="ECO:0000256" key="7">
    <source>
        <dbReference type="SAM" id="Phobius"/>
    </source>
</evidence>
<dbReference type="InterPro" id="IPR007140">
    <property type="entry name" value="DUF350"/>
</dbReference>
<dbReference type="PANTHER" id="PTHR40043">
    <property type="entry name" value="UPF0719 INNER MEMBRANE PROTEIN YJFL"/>
    <property type="match status" value="1"/>
</dbReference>
<evidence type="ECO:0000256" key="1">
    <source>
        <dbReference type="ARBA" id="ARBA00004651"/>
    </source>
</evidence>
<reference evidence="8" key="1">
    <citation type="submission" date="2015-08" db="EMBL/GenBank/DDBJ databases">
        <title>Complete DNA Sequence of Pseudomonas syringae pv. actinidiae, the Causal Agent of Kiwifruit Canker Disease.</title>
        <authorList>
            <person name="Rikkerink E.H.A."/>
            <person name="Fineran P.C."/>
        </authorList>
    </citation>
    <scope>NUCLEOTIDE SEQUENCE</scope>
    <source>
        <strain evidence="8">DSM 13666</strain>
    </source>
</reference>
<keyword evidence="3" id="KW-1003">Cell membrane</keyword>
<protein>
    <recommendedName>
        <fullName evidence="9">DUF350 domain-containing protein</fullName>
    </recommendedName>
</protein>
<dbReference type="GO" id="GO:0005886">
    <property type="term" value="C:plasma membrane"/>
    <property type="evidence" value="ECO:0007669"/>
    <property type="project" value="UniProtKB-SubCell"/>
</dbReference>
<organism evidence="8">
    <name type="scientific">Halalkalibacterium halodurans</name>
    <name type="common">Bacillus halodurans</name>
    <dbReference type="NCBI Taxonomy" id="86665"/>
    <lineage>
        <taxon>Bacteria</taxon>
        <taxon>Bacillati</taxon>
        <taxon>Bacillota</taxon>
        <taxon>Bacilli</taxon>
        <taxon>Bacillales</taxon>
        <taxon>Bacillaceae</taxon>
        <taxon>Halalkalibacterium (ex Joshi et al. 2022)</taxon>
    </lineage>
</organism>
<dbReference type="OMA" id="SSFWENE"/>
<evidence type="ECO:0000256" key="2">
    <source>
        <dbReference type="ARBA" id="ARBA00005779"/>
    </source>
</evidence>
<evidence type="ECO:0000256" key="4">
    <source>
        <dbReference type="ARBA" id="ARBA00022692"/>
    </source>
</evidence>
<feature type="transmembrane region" description="Helical" evidence="7">
    <location>
        <begin position="74"/>
        <end position="95"/>
    </location>
</feature>
<comment type="caution">
    <text evidence="8">The sequence shown here is derived from an EMBL/GenBank/DDBJ whole genome shotgun (WGS) entry which is preliminary data.</text>
</comment>
<accession>A0A0M0KIA3</accession>
<comment type="subcellular location">
    <subcellularLocation>
        <location evidence="1">Cell membrane</location>
        <topology evidence="1">Multi-pass membrane protein</topology>
    </subcellularLocation>
</comment>
<feature type="transmembrane region" description="Helical" evidence="7">
    <location>
        <begin position="12"/>
        <end position="30"/>
    </location>
</feature>
<dbReference type="GeneID" id="87598629"/>
<dbReference type="RefSeq" id="WP_010899249.1">
    <property type="nucleotide sequence ID" value="NZ_CP040441.1"/>
</dbReference>
<proteinExistence type="inferred from homology"/>